<keyword evidence="4" id="KW-1185">Reference proteome</keyword>
<gene>
    <name evidence="3" type="ORF">LHA_0701</name>
</gene>
<dbReference type="PROSITE" id="PS00141">
    <property type="entry name" value="ASP_PROTEASE"/>
    <property type="match status" value="1"/>
</dbReference>
<dbReference type="Proteomes" id="UP000032803">
    <property type="component" value="Chromosome I"/>
</dbReference>
<sequence length="150" mass="16849">MFLIVWLIFFALMFVFFYSYDYVGQSKYQINPGMVTITPDKQGHYYLDGTINDYPVKFMLDTGATLVAIPESLAKKMKLQGRYSVTIQTAGGDITGSLTRINTLSFADFVLKDVKAVIIPGDDDLVLLGMNVLGKFDLSQKGKRLILRKD</sequence>
<proteinExistence type="predicted"/>
<evidence type="ECO:0000313" key="3">
    <source>
        <dbReference type="EMBL" id="CEK09789.1"/>
    </source>
</evidence>
<keyword evidence="3" id="KW-0645">Protease</keyword>
<dbReference type="InterPro" id="IPR034122">
    <property type="entry name" value="Retropepsin-like_bacterial"/>
</dbReference>
<dbReference type="InterPro" id="IPR021109">
    <property type="entry name" value="Peptidase_aspartic_dom_sf"/>
</dbReference>
<protein>
    <submittedName>
        <fullName evidence="3">Aspartyl protease</fullName>
    </submittedName>
</protein>
<accession>A0A0A8USN6</accession>
<dbReference type="EMBL" id="LN681225">
    <property type="protein sequence ID" value="CEK09789.1"/>
    <property type="molecule type" value="Genomic_DNA"/>
</dbReference>
<name>A0A0A8USN6_LEGHA</name>
<organism evidence="3 4">
    <name type="scientific">Legionella hackeliae</name>
    <dbReference type="NCBI Taxonomy" id="449"/>
    <lineage>
        <taxon>Bacteria</taxon>
        <taxon>Pseudomonadati</taxon>
        <taxon>Pseudomonadota</taxon>
        <taxon>Gammaproteobacteria</taxon>
        <taxon>Legionellales</taxon>
        <taxon>Legionellaceae</taxon>
        <taxon>Legionella</taxon>
    </lineage>
</organism>
<feature type="domain" description="Peptidase A2" evidence="2">
    <location>
        <begin position="56"/>
        <end position="132"/>
    </location>
</feature>
<dbReference type="OrthoDB" id="185963at2"/>
<evidence type="ECO:0000313" key="4">
    <source>
        <dbReference type="Proteomes" id="UP000032803"/>
    </source>
</evidence>
<dbReference type="KEGG" id="lha:LHA_0701"/>
<evidence type="ECO:0000259" key="2">
    <source>
        <dbReference type="PROSITE" id="PS50175"/>
    </source>
</evidence>
<dbReference type="CDD" id="cd05483">
    <property type="entry name" value="retropepsin_like_bacteria"/>
    <property type="match status" value="1"/>
</dbReference>
<dbReference type="Pfam" id="PF13975">
    <property type="entry name" value="gag-asp_proteas"/>
    <property type="match status" value="1"/>
</dbReference>
<evidence type="ECO:0000256" key="1">
    <source>
        <dbReference type="ARBA" id="ARBA00022801"/>
    </source>
</evidence>
<dbReference type="NCBIfam" id="TIGR02281">
    <property type="entry name" value="clan_AA_DTGA"/>
    <property type="match status" value="1"/>
</dbReference>
<dbReference type="InterPro" id="IPR011969">
    <property type="entry name" value="Clan_AA_Asp_peptidase_C"/>
</dbReference>
<dbReference type="HOGENOM" id="CLU_099411_1_0_6"/>
<keyword evidence="1" id="KW-0378">Hydrolase</keyword>
<reference evidence="4" key="1">
    <citation type="submission" date="2014-09" db="EMBL/GenBank/DDBJ databases">
        <authorList>
            <person name="Gomez-Valero L."/>
        </authorList>
    </citation>
    <scope>NUCLEOTIDE SEQUENCE [LARGE SCALE GENOMIC DNA]</scope>
    <source>
        <strain evidence="4">ATCC35250</strain>
    </source>
</reference>
<dbReference type="AlphaFoldDB" id="A0A0A8USN6"/>
<dbReference type="InterPro" id="IPR001995">
    <property type="entry name" value="Peptidase_A2_cat"/>
</dbReference>
<dbReference type="PROSITE" id="PS50175">
    <property type="entry name" value="ASP_PROT_RETROV"/>
    <property type="match status" value="1"/>
</dbReference>
<dbReference type="GO" id="GO:0006508">
    <property type="term" value="P:proteolysis"/>
    <property type="evidence" value="ECO:0007669"/>
    <property type="project" value="UniProtKB-KW"/>
</dbReference>
<dbReference type="GO" id="GO:0004190">
    <property type="term" value="F:aspartic-type endopeptidase activity"/>
    <property type="evidence" value="ECO:0007669"/>
    <property type="project" value="InterPro"/>
</dbReference>
<dbReference type="STRING" id="449.LHA_0701"/>
<dbReference type="SUPFAM" id="SSF50630">
    <property type="entry name" value="Acid proteases"/>
    <property type="match status" value="1"/>
</dbReference>
<dbReference type="InterPro" id="IPR001969">
    <property type="entry name" value="Aspartic_peptidase_AS"/>
</dbReference>
<dbReference type="Gene3D" id="2.40.70.10">
    <property type="entry name" value="Acid Proteases"/>
    <property type="match status" value="1"/>
</dbReference>
<dbReference type="PATRIC" id="fig|449.7.peg.2796"/>